<feature type="coiled-coil region" evidence="4">
    <location>
        <begin position="561"/>
        <end position="595"/>
    </location>
</feature>
<dbReference type="Gene3D" id="3.40.50.300">
    <property type="entry name" value="P-loop containing nucleotide triphosphate hydrolases"/>
    <property type="match status" value="2"/>
</dbReference>
<accession>A0A3E4PUY5</accession>
<comment type="caution">
    <text evidence="6">The sequence shown here is derived from an EMBL/GenBank/DDBJ whole genome shotgun (WGS) entry which is preliminary data.</text>
</comment>
<proteinExistence type="inferred from homology"/>
<protein>
    <recommendedName>
        <fullName evidence="3">Nuclease SbcCD subunit C</fullName>
    </recommendedName>
</protein>
<evidence type="ECO:0000256" key="4">
    <source>
        <dbReference type="SAM" id="Coils"/>
    </source>
</evidence>
<sequence length="762" mass="87981">MGYTFKSLCIRNFKYITNNKPLKFDFMNSNIVILDGQNGYGKTTLFDAIEVLVTGKIKHFNPSLQNRKTETLGTLANDVNKDIVISAILSSDFSDEIHVERKLLCKNEFQSIITLNSQEISQEELYDKFHLNSNMFDIGTYISQSESLDFLQNKYKNRKDSVSSLLDDTEITDKIQMLKSVQEHIFGRVEKEIRDKEKQIDVVSQRVNEIKRQTDHIVMNAELPGENIRLFDEVEYEFDVIKLDQGVTYETIIQQLKQIEGFIENYEEYLRYKVNAIIRELKASPKRLYMALFYRQEIELLNKKGSLIKELNKSKELLTNYSNNVWSVDETLFNKIKIKAEIIAQIKTLLLNQKKEQSQLDDADKVLAQMTKARRGLIKEFYNAAESGKFDKNKCPLCGTDFTDIDLAIIETEQFIKSIHTDGIKIIEDIETQITNLFQKEIIPVLKVFLEENKVLIKMDDTLSGCKDLAVEKLQQLLDKVKISEFKSQGIEKFDIEEFSQQYENLLKELQEKEVPNKIIFQEKQIELYKSIHNTYYHNEKPYHTVGELQSKEQYVAKLFNDNLSLQLSTEEARLRKLKRDYEEYKKKTEDMTDAIKVLVGKYEDANKEYQTQMLNAIKIPLMVYSGRIIQNYPLGLGIRAIIKTNQLVFEAASKSGSDVYNILSTGQLNGLSIALLLSIKNVYGDTKGLDILLIDDPLQTIDDISAISLADLLTQQGIGQIVLSTHEEAKAALLRYKFKHAGMSVREQNMQALYMKTVTEE</sequence>
<gene>
    <name evidence="6" type="ORF">DXC93_07260</name>
</gene>
<dbReference type="PANTHER" id="PTHR32114:SF2">
    <property type="entry name" value="ABC TRANSPORTER ABCH.3"/>
    <property type="match status" value="1"/>
</dbReference>
<dbReference type="Pfam" id="PF13476">
    <property type="entry name" value="AAA_23"/>
    <property type="match status" value="1"/>
</dbReference>
<evidence type="ECO:0000313" key="7">
    <source>
        <dbReference type="Proteomes" id="UP000261324"/>
    </source>
</evidence>
<dbReference type="GO" id="GO:0006302">
    <property type="term" value="P:double-strand break repair"/>
    <property type="evidence" value="ECO:0007669"/>
    <property type="project" value="InterPro"/>
</dbReference>
<reference evidence="6 7" key="1">
    <citation type="submission" date="2018-08" db="EMBL/GenBank/DDBJ databases">
        <title>A genome reference for cultivated species of the human gut microbiota.</title>
        <authorList>
            <person name="Zou Y."/>
            <person name="Xue W."/>
            <person name="Luo G."/>
        </authorList>
    </citation>
    <scope>NUCLEOTIDE SEQUENCE [LARGE SCALE GENOMIC DNA]</scope>
    <source>
        <strain evidence="6 7">TF09-3</strain>
    </source>
</reference>
<evidence type="ECO:0000256" key="3">
    <source>
        <dbReference type="ARBA" id="ARBA00013368"/>
    </source>
</evidence>
<organism evidence="6 7">
    <name type="scientific">Dorea formicigenerans</name>
    <dbReference type="NCBI Taxonomy" id="39486"/>
    <lineage>
        <taxon>Bacteria</taxon>
        <taxon>Bacillati</taxon>
        <taxon>Bacillota</taxon>
        <taxon>Clostridia</taxon>
        <taxon>Lachnospirales</taxon>
        <taxon>Lachnospiraceae</taxon>
        <taxon>Dorea</taxon>
    </lineage>
</organism>
<evidence type="ECO:0000259" key="5">
    <source>
        <dbReference type="Pfam" id="PF13476"/>
    </source>
</evidence>
<dbReference type="EMBL" id="QSRA01000008">
    <property type="protein sequence ID" value="RGK83791.1"/>
    <property type="molecule type" value="Genomic_DNA"/>
</dbReference>
<keyword evidence="4" id="KW-0175">Coiled coil</keyword>
<evidence type="ECO:0000256" key="1">
    <source>
        <dbReference type="ARBA" id="ARBA00006930"/>
    </source>
</evidence>
<evidence type="ECO:0000256" key="2">
    <source>
        <dbReference type="ARBA" id="ARBA00011322"/>
    </source>
</evidence>
<dbReference type="RefSeq" id="WP_117659679.1">
    <property type="nucleotide sequence ID" value="NZ_QSRA01000008.1"/>
</dbReference>
<comment type="similarity">
    <text evidence="1">Belongs to the SMC family. SbcC subfamily.</text>
</comment>
<feature type="domain" description="Rad50/SbcC-type AAA" evidence="5">
    <location>
        <begin position="8"/>
        <end position="212"/>
    </location>
</feature>
<dbReference type="Proteomes" id="UP000261324">
    <property type="component" value="Unassembled WGS sequence"/>
</dbReference>
<dbReference type="InterPro" id="IPR038729">
    <property type="entry name" value="Rad50/SbcC_AAA"/>
</dbReference>
<dbReference type="PANTHER" id="PTHR32114">
    <property type="entry name" value="ABC TRANSPORTER ABCH.3"/>
    <property type="match status" value="1"/>
</dbReference>
<name>A0A3E4PUY5_9FIRM</name>
<dbReference type="AlphaFoldDB" id="A0A3E4PUY5"/>
<comment type="subunit">
    <text evidence="2">Heterodimer of SbcC and SbcD.</text>
</comment>
<evidence type="ECO:0000313" key="6">
    <source>
        <dbReference type="EMBL" id="RGK83791.1"/>
    </source>
</evidence>
<dbReference type="GO" id="GO:0016887">
    <property type="term" value="F:ATP hydrolysis activity"/>
    <property type="evidence" value="ECO:0007669"/>
    <property type="project" value="InterPro"/>
</dbReference>
<dbReference type="SUPFAM" id="SSF52540">
    <property type="entry name" value="P-loop containing nucleoside triphosphate hydrolases"/>
    <property type="match status" value="1"/>
</dbReference>
<dbReference type="InterPro" id="IPR027417">
    <property type="entry name" value="P-loop_NTPase"/>
</dbReference>